<dbReference type="OrthoDB" id="2059913at2"/>
<dbReference type="EMBL" id="JRMW01000024">
    <property type="protein sequence ID" value="KGF04912.1"/>
    <property type="molecule type" value="Genomic_DNA"/>
</dbReference>
<accession>A0A095YEC2</accession>
<protein>
    <recommendedName>
        <fullName evidence="4">MFS transporter</fullName>
    </recommendedName>
</protein>
<feature type="transmembrane region" description="Helical" evidence="1">
    <location>
        <begin position="64"/>
        <end position="85"/>
    </location>
</feature>
<keyword evidence="1" id="KW-1133">Transmembrane helix</keyword>
<sequence>MWLIFGGAAIITALLNIMNYKNRADIFRFLSLAFTSLTVCAFYADGAGRVIREDWASLMDTMPTISKALWICVALSIIINSISLIKFHR</sequence>
<proteinExistence type="predicted"/>
<feature type="transmembrane region" description="Helical" evidence="1">
    <location>
        <begin position="26"/>
        <end position="44"/>
    </location>
</feature>
<dbReference type="AlphaFoldDB" id="A0A095YEC2"/>
<keyword evidence="1" id="KW-0472">Membrane</keyword>
<evidence type="ECO:0008006" key="4">
    <source>
        <dbReference type="Google" id="ProtNLM"/>
    </source>
</evidence>
<reference evidence="2 3" key="1">
    <citation type="submission" date="2014-07" db="EMBL/GenBank/DDBJ databases">
        <authorList>
            <person name="McCorrison J."/>
            <person name="Sanka R."/>
            <person name="Torralba M."/>
            <person name="Gillis M."/>
            <person name="Haft D.H."/>
            <person name="Methe B."/>
            <person name="Sutton G."/>
            <person name="Nelson K.E."/>
        </authorList>
    </citation>
    <scope>NUCLEOTIDE SEQUENCE [LARGE SCALE GENOMIC DNA]</scope>
    <source>
        <strain evidence="2 3">S7-1-13</strain>
    </source>
</reference>
<dbReference type="Proteomes" id="UP000029579">
    <property type="component" value="Unassembled WGS sequence"/>
</dbReference>
<keyword evidence="1" id="KW-0812">Transmembrane</keyword>
<dbReference type="eggNOG" id="ENOG5032RMX">
    <property type="taxonomic scope" value="Bacteria"/>
</dbReference>
<name>A0A095YEC2_9FIRM</name>
<organism evidence="2 3">
    <name type="scientific">Anaerococcus lactolyticus S7-1-13</name>
    <dbReference type="NCBI Taxonomy" id="1284686"/>
    <lineage>
        <taxon>Bacteria</taxon>
        <taxon>Bacillati</taxon>
        <taxon>Bacillota</taxon>
        <taxon>Tissierellia</taxon>
        <taxon>Tissierellales</taxon>
        <taxon>Peptoniphilaceae</taxon>
        <taxon>Anaerococcus</taxon>
    </lineage>
</organism>
<evidence type="ECO:0000256" key="1">
    <source>
        <dbReference type="SAM" id="Phobius"/>
    </source>
</evidence>
<gene>
    <name evidence="2" type="ORF">HMPREF1630_02505</name>
</gene>
<evidence type="ECO:0000313" key="3">
    <source>
        <dbReference type="Proteomes" id="UP000029579"/>
    </source>
</evidence>
<comment type="caution">
    <text evidence="2">The sequence shown here is derived from an EMBL/GenBank/DDBJ whole genome shotgun (WGS) entry which is preliminary data.</text>
</comment>
<evidence type="ECO:0000313" key="2">
    <source>
        <dbReference type="EMBL" id="KGF04912.1"/>
    </source>
</evidence>